<accession>A0A8X6QUH3</accession>
<name>A0A8X6QUH3_NEPPI</name>
<dbReference type="AlphaFoldDB" id="A0A8X6QUH3"/>
<comment type="caution">
    <text evidence="1">The sequence shown here is derived from an EMBL/GenBank/DDBJ whole genome shotgun (WGS) entry which is preliminary data.</text>
</comment>
<reference evidence="1" key="1">
    <citation type="submission" date="2020-08" db="EMBL/GenBank/DDBJ databases">
        <title>Multicomponent nature underlies the extraordinary mechanical properties of spider dragline silk.</title>
        <authorList>
            <person name="Kono N."/>
            <person name="Nakamura H."/>
            <person name="Mori M."/>
            <person name="Yoshida Y."/>
            <person name="Ohtoshi R."/>
            <person name="Malay A.D."/>
            <person name="Moran D.A.P."/>
            <person name="Tomita M."/>
            <person name="Numata K."/>
            <person name="Arakawa K."/>
        </authorList>
    </citation>
    <scope>NUCLEOTIDE SEQUENCE</scope>
</reference>
<organism evidence="1 2">
    <name type="scientific">Nephila pilipes</name>
    <name type="common">Giant wood spider</name>
    <name type="synonym">Nephila maculata</name>
    <dbReference type="NCBI Taxonomy" id="299642"/>
    <lineage>
        <taxon>Eukaryota</taxon>
        <taxon>Metazoa</taxon>
        <taxon>Ecdysozoa</taxon>
        <taxon>Arthropoda</taxon>
        <taxon>Chelicerata</taxon>
        <taxon>Arachnida</taxon>
        <taxon>Araneae</taxon>
        <taxon>Araneomorphae</taxon>
        <taxon>Entelegynae</taxon>
        <taxon>Araneoidea</taxon>
        <taxon>Nephilidae</taxon>
        <taxon>Nephila</taxon>
    </lineage>
</organism>
<keyword evidence="2" id="KW-1185">Reference proteome</keyword>
<dbReference type="EMBL" id="BMAW01034911">
    <property type="protein sequence ID" value="GFU37308.1"/>
    <property type="molecule type" value="Genomic_DNA"/>
</dbReference>
<proteinExistence type="predicted"/>
<feature type="non-terminal residue" evidence="1">
    <location>
        <position position="16"/>
    </location>
</feature>
<gene>
    <name evidence="1" type="ORF">NPIL_85681</name>
</gene>
<evidence type="ECO:0000313" key="2">
    <source>
        <dbReference type="Proteomes" id="UP000887013"/>
    </source>
</evidence>
<sequence>METGLEKKGSREDGSQ</sequence>
<dbReference type="Proteomes" id="UP000887013">
    <property type="component" value="Unassembled WGS sequence"/>
</dbReference>
<evidence type="ECO:0000313" key="1">
    <source>
        <dbReference type="EMBL" id="GFU37308.1"/>
    </source>
</evidence>
<protein>
    <submittedName>
        <fullName evidence="1">Uncharacterized protein</fullName>
    </submittedName>
</protein>